<dbReference type="CDD" id="cd00517">
    <property type="entry name" value="ATPS"/>
    <property type="match status" value="1"/>
</dbReference>
<evidence type="ECO:0000313" key="12">
    <source>
        <dbReference type="Proteomes" id="UP001527181"/>
    </source>
</evidence>
<dbReference type="InterPro" id="IPR025980">
    <property type="entry name" value="ATP-Sase_PUA-like_dom"/>
</dbReference>
<comment type="similarity">
    <text evidence="6 8">Belongs to the sulfate adenylyltransferase family.</text>
</comment>
<dbReference type="Gene3D" id="3.10.400.10">
    <property type="entry name" value="Sulfate adenylyltransferase"/>
    <property type="match status" value="1"/>
</dbReference>
<protein>
    <recommendedName>
        <fullName evidence="8">Sulfate adenylyltransferase</fullName>
        <ecNumber evidence="8">2.7.7.4</ecNumber>
    </recommendedName>
    <alternativeName>
        <fullName evidence="8">ATP-sulfurylase</fullName>
    </alternativeName>
    <alternativeName>
        <fullName evidence="8">Sulfate adenylate transferase</fullName>
        <shortName evidence="8">SAT</shortName>
    </alternativeName>
</protein>
<evidence type="ECO:0000256" key="6">
    <source>
        <dbReference type="ARBA" id="ARBA00037980"/>
    </source>
</evidence>
<comment type="catalytic activity">
    <reaction evidence="7 8">
        <text>sulfate + ATP + H(+) = adenosine 5'-phosphosulfate + diphosphate</text>
        <dbReference type="Rhea" id="RHEA:18133"/>
        <dbReference type="ChEBI" id="CHEBI:15378"/>
        <dbReference type="ChEBI" id="CHEBI:16189"/>
        <dbReference type="ChEBI" id="CHEBI:30616"/>
        <dbReference type="ChEBI" id="CHEBI:33019"/>
        <dbReference type="ChEBI" id="CHEBI:58243"/>
        <dbReference type="EC" id="2.7.7.4"/>
    </reaction>
</comment>
<evidence type="ECO:0000313" key="11">
    <source>
        <dbReference type="EMBL" id="MCY9764847.1"/>
    </source>
</evidence>
<evidence type="ECO:0000256" key="8">
    <source>
        <dbReference type="HAMAP-Rule" id="MF_00066"/>
    </source>
</evidence>
<keyword evidence="3 8" id="KW-0548">Nucleotidyltransferase</keyword>
<accession>A0ABT4H8B2</accession>
<dbReference type="Pfam" id="PF01747">
    <property type="entry name" value="ATP-sulfurylase"/>
    <property type="match status" value="1"/>
</dbReference>
<evidence type="ECO:0000256" key="1">
    <source>
        <dbReference type="ARBA" id="ARBA00005048"/>
    </source>
</evidence>
<evidence type="ECO:0000256" key="4">
    <source>
        <dbReference type="ARBA" id="ARBA00022741"/>
    </source>
</evidence>
<dbReference type="NCBIfam" id="TIGR00339">
    <property type="entry name" value="sopT"/>
    <property type="match status" value="1"/>
</dbReference>
<dbReference type="NCBIfam" id="NF003166">
    <property type="entry name" value="PRK04149.1"/>
    <property type="match status" value="1"/>
</dbReference>
<dbReference type="InterPro" id="IPR002650">
    <property type="entry name" value="Sulphate_adenylyltransferase"/>
</dbReference>
<dbReference type="HAMAP" id="MF_00066">
    <property type="entry name" value="Sulf_adenylyltr"/>
    <property type="match status" value="1"/>
</dbReference>
<dbReference type="Proteomes" id="UP001527181">
    <property type="component" value="Unassembled WGS sequence"/>
</dbReference>
<dbReference type="GO" id="GO:0004781">
    <property type="term" value="F:sulfate adenylyltransferase (ATP) activity"/>
    <property type="evidence" value="ECO:0007669"/>
    <property type="project" value="UniProtKB-EC"/>
</dbReference>
<dbReference type="EMBL" id="JAMDNP010000129">
    <property type="protein sequence ID" value="MCY9764847.1"/>
    <property type="molecule type" value="Genomic_DNA"/>
</dbReference>
<comment type="pathway">
    <text evidence="1 8">Sulfur metabolism; hydrogen sulfide biosynthesis; sulfite from sulfate: step 1/3.</text>
</comment>
<dbReference type="Pfam" id="PF14306">
    <property type="entry name" value="PUA_2"/>
    <property type="match status" value="1"/>
</dbReference>
<organism evidence="11 12">
    <name type="scientific">Paenibacillus alvei</name>
    <name type="common">Bacillus alvei</name>
    <dbReference type="NCBI Taxonomy" id="44250"/>
    <lineage>
        <taxon>Bacteria</taxon>
        <taxon>Bacillati</taxon>
        <taxon>Bacillota</taxon>
        <taxon>Bacilli</taxon>
        <taxon>Bacillales</taxon>
        <taxon>Paenibacillaceae</taxon>
        <taxon>Paenibacillus</taxon>
    </lineage>
</organism>
<dbReference type="PANTHER" id="PTHR43509:SF1">
    <property type="entry name" value="SULFATE ADENYLYLTRANSFERASE"/>
    <property type="match status" value="1"/>
</dbReference>
<dbReference type="EC" id="2.7.7.4" evidence="8"/>
<comment type="caution">
    <text evidence="11">The sequence shown here is derived from an EMBL/GenBank/DDBJ whole genome shotgun (WGS) entry which is preliminary data.</text>
</comment>
<dbReference type="PANTHER" id="PTHR43509">
    <property type="match status" value="1"/>
</dbReference>
<evidence type="ECO:0000256" key="2">
    <source>
        <dbReference type="ARBA" id="ARBA00022679"/>
    </source>
</evidence>
<dbReference type="InterPro" id="IPR015947">
    <property type="entry name" value="PUA-like_sf"/>
</dbReference>
<evidence type="ECO:0000259" key="9">
    <source>
        <dbReference type="Pfam" id="PF01747"/>
    </source>
</evidence>
<dbReference type="SUPFAM" id="SSF52374">
    <property type="entry name" value="Nucleotidylyl transferase"/>
    <property type="match status" value="1"/>
</dbReference>
<keyword evidence="2 8" id="KW-0808">Transferase</keyword>
<reference evidence="11 12" key="1">
    <citation type="submission" date="2022-05" db="EMBL/GenBank/DDBJ databases">
        <title>Genome Sequencing of Bee-Associated Microbes.</title>
        <authorList>
            <person name="Dunlap C."/>
        </authorList>
    </citation>
    <scope>NUCLEOTIDE SEQUENCE [LARGE SCALE GENOMIC DNA]</scope>
    <source>
        <strain evidence="11 12">NRRL B-04010</strain>
    </source>
</reference>
<dbReference type="Gene3D" id="3.40.50.620">
    <property type="entry name" value="HUPs"/>
    <property type="match status" value="1"/>
</dbReference>
<evidence type="ECO:0000256" key="7">
    <source>
        <dbReference type="ARBA" id="ARBA00049370"/>
    </source>
</evidence>
<evidence type="ECO:0000256" key="5">
    <source>
        <dbReference type="ARBA" id="ARBA00022840"/>
    </source>
</evidence>
<name>A0ABT4H8B2_PAEAL</name>
<dbReference type="InterPro" id="IPR014729">
    <property type="entry name" value="Rossmann-like_a/b/a_fold"/>
</dbReference>
<keyword evidence="4 8" id="KW-0547">Nucleotide-binding</keyword>
<evidence type="ECO:0000256" key="3">
    <source>
        <dbReference type="ARBA" id="ARBA00022695"/>
    </source>
</evidence>
<dbReference type="InterPro" id="IPR024951">
    <property type="entry name" value="Sulfurylase_cat_dom"/>
</dbReference>
<feature type="domain" description="ATP-sulfurylase PUA-like" evidence="10">
    <location>
        <begin position="4"/>
        <end position="168"/>
    </location>
</feature>
<sequence length="397" mass="44484">MPTIEPHGGVLVNRLVLEGDKEHKRKEHKRNEAAALPHIQIDGRTLSDLEMIGVGAFSPLEGFMNEDDYKSVVARMRLANDIIWSLPITLAVTDEVAKELSIGETAALVGEEDGKLYGTIDIESIYQADLLHEAEQVYRTMDTAHPGVEKLLKRPSTYVGGKVSVLERKQPDQFTQYYFDPAETRRLFADKGWRTIVGFQTRNPVHRAHEYIQKSAMEIVDALFLNPLVGETKSDDVPADVRMRSYEALLANYYPENRVFLGVFPAAMRYAGPREAIFHAIVRKNYGCTHFIVGRDHAGVGDYYGTYDAQHIFSSFEPGELGIQPLFFEHSFYCRTCGGMASNKTCPHSATHHLTLSGTKVRALLREGTCPPPEFSRPEVARILIEGMAHSTTARTN</sequence>
<evidence type="ECO:0000259" key="10">
    <source>
        <dbReference type="Pfam" id="PF14306"/>
    </source>
</evidence>
<dbReference type="SUPFAM" id="SSF88697">
    <property type="entry name" value="PUA domain-like"/>
    <property type="match status" value="1"/>
</dbReference>
<dbReference type="InterPro" id="IPR020792">
    <property type="entry name" value="SO4_adenylyltransferase_pro"/>
</dbReference>
<gene>
    <name evidence="8 11" type="primary">sat</name>
    <name evidence="11" type="ORF">M5X12_30600</name>
</gene>
<keyword evidence="12" id="KW-1185">Reference proteome</keyword>
<proteinExistence type="inferred from homology"/>
<keyword evidence="5 8" id="KW-0067">ATP-binding</keyword>
<feature type="domain" description="Sulphate adenylyltransferase catalytic" evidence="9">
    <location>
        <begin position="176"/>
        <end position="386"/>
    </location>
</feature>
<dbReference type="RefSeq" id="WP_268600788.1">
    <property type="nucleotide sequence ID" value="NZ_JAMDNP010000129.1"/>
</dbReference>